<organism evidence="2 3">
    <name type="scientific">Amycolatopsis jiangsuensis</name>
    <dbReference type="NCBI Taxonomy" id="1181879"/>
    <lineage>
        <taxon>Bacteria</taxon>
        <taxon>Bacillati</taxon>
        <taxon>Actinomycetota</taxon>
        <taxon>Actinomycetes</taxon>
        <taxon>Pseudonocardiales</taxon>
        <taxon>Pseudonocardiaceae</taxon>
        <taxon>Amycolatopsis</taxon>
    </lineage>
</organism>
<proteinExistence type="inferred from homology"/>
<evidence type="ECO:0000256" key="1">
    <source>
        <dbReference type="ARBA" id="ARBA00010646"/>
    </source>
</evidence>
<reference evidence="2 3" key="1">
    <citation type="submission" date="2020-08" db="EMBL/GenBank/DDBJ databases">
        <title>Sequencing the genomes of 1000 actinobacteria strains.</title>
        <authorList>
            <person name="Klenk H.-P."/>
        </authorList>
    </citation>
    <scope>NUCLEOTIDE SEQUENCE [LARGE SCALE GENOMIC DNA]</scope>
    <source>
        <strain evidence="2 3">DSM 45859</strain>
    </source>
</reference>
<dbReference type="PANTHER" id="PTHR34135">
    <property type="entry name" value="LYSOZYME"/>
    <property type="match status" value="1"/>
</dbReference>
<dbReference type="SUPFAM" id="SSF51445">
    <property type="entry name" value="(Trans)glycosidases"/>
    <property type="match status" value="1"/>
</dbReference>
<dbReference type="RefSeq" id="WP_184784297.1">
    <property type="nucleotide sequence ID" value="NZ_JACHMG010000001.1"/>
</dbReference>
<dbReference type="GO" id="GO:0009253">
    <property type="term" value="P:peptidoglycan catabolic process"/>
    <property type="evidence" value="ECO:0007669"/>
    <property type="project" value="InterPro"/>
</dbReference>
<name>A0A840J418_9PSEU</name>
<evidence type="ECO:0000313" key="3">
    <source>
        <dbReference type="Proteomes" id="UP000581769"/>
    </source>
</evidence>
<dbReference type="InterPro" id="IPR017853">
    <property type="entry name" value="GH"/>
</dbReference>
<comment type="caution">
    <text evidence="2">The sequence shown here is derived from an EMBL/GenBank/DDBJ whole genome shotgun (WGS) entry which is preliminary data.</text>
</comment>
<dbReference type="GO" id="GO:0003796">
    <property type="term" value="F:lysozyme activity"/>
    <property type="evidence" value="ECO:0007669"/>
    <property type="project" value="InterPro"/>
</dbReference>
<comment type="similarity">
    <text evidence="1">Belongs to the glycosyl hydrolase 25 family.</text>
</comment>
<evidence type="ECO:0000313" key="2">
    <source>
        <dbReference type="EMBL" id="MBB4689836.1"/>
    </source>
</evidence>
<dbReference type="PANTHER" id="PTHR34135:SF2">
    <property type="entry name" value="LYSOZYME"/>
    <property type="match status" value="1"/>
</dbReference>
<gene>
    <name evidence="2" type="ORF">BJY18_007321</name>
</gene>
<dbReference type="Pfam" id="PF01183">
    <property type="entry name" value="Glyco_hydro_25"/>
    <property type="match status" value="1"/>
</dbReference>
<dbReference type="CDD" id="cd00599">
    <property type="entry name" value="GH25_muramidase"/>
    <property type="match status" value="1"/>
</dbReference>
<dbReference type="GO" id="GO:0016052">
    <property type="term" value="P:carbohydrate catabolic process"/>
    <property type="evidence" value="ECO:0007669"/>
    <property type="project" value="TreeGrafter"/>
</dbReference>
<dbReference type="GO" id="GO:0016998">
    <property type="term" value="P:cell wall macromolecule catabolic process"/>
    <property type="evidence" value="ECO:0007669"/>
    <property type="project" value="InterPro"/>
</dbReference>
<accession>A0A840J418</accession>
<dbReference type="InterPro" id="IPR002053">
    <property type="entry name" value="Glyco_hydro_25"/>
</dbReference>
<protein>
    <submittedName>
        <fullName evidence="2">GH25 family lysozyme M1 (1,4-beta-N-acetylmuramidase)</fullName>
    </submittedName>
</protein>
<dbReference type="Gene3D" id="3.20.20.80">
    <property type="entry name" value="Glycosidases"/>
    <property type="match status" value="1"/>
</dbReference>
<dbReference type="AlphaFoldDB" id="A0A840J418"/>
<sequence length="309" mass="32368">MALGIDIYRRFQTVTSWSAVKAAKVTFVYVKLTDGGGMPAGGRGDAEVAGAKSVGIPVGGYHFVQASPSPEAQADVLLGEVRRLSVTGCAPMLDLEDNPTGSSLPNIPDSQKRAFAVRFLNRVAAAGLRPGVYLNNALAKALRPDTWGVPGLVIWIARYGAKPDPAAGRYDIHQYSSSGSIPGITASGVDLDESYTSNHLTAHTEEDDMADLNEVFTKIWYNALWTQKDAAGKVTGTPNPSQVLAMLHNQLTALTAQVSGLSAAVAALSKDDALTPDAVRQIVTDAVAANVRITGTVEITGAEPAPAGR</sequence>
<dbReference type="EMBL" id="JACHMG010000001">
    <property type="protein sequence ID" value="MBB4689836.1"/>
    <property type="molecule type" value="Genomic_DNA"/>
</dbReference>
<dbReference type="PROSITE" id="PS51904">
    <property type="entry name" value="GLYCOSYL_HYDROL_F25_2"/>
    <property type="match status" value="1"/>
</dbReference>
<dbReference type="Proteomes" id="UP000581769">
    <property type="component" value="Unassembled WGS sequence"/>
</dbReference>
<keyword evidence="3" id="KW-1185">Reference proteome</keyword>